<proteinExistence type="predicted"/>
<dbReference type="RefSeq" id="WP_186890010.1">
    <property type="nucleotide sequence ID" value="NZ_JACOFU010000002.1"/>
</dbReference>
<sequence>MTLSVGHYLKIYQTRKAMMDSGVISPTAIGRELISRLSSRLAELDPVLPCEVSRLTDSVAVCTTRLL</sequence>
<evidence type="ECO:0008006" key="3">
    <source>
        <dbReference type="Google" id="ProtNLM"/>
    </source>
</evidence>
<organism evidence="1 2">
    <name type="scientific">Undibacterium amnicola</name>
    <dbReference type="NCBI Taxonomy" id="1834038"/>
    <lineage>
        <taxon>Bacteria</taxon>
        <taxon>Pseudomonadati</taxon>
        <taxon>Pseudomonadota</taxon>
        <taxon>Betaproteobacteria</taxon>
        <taxon>Burkholderiales</taxon>
        <taxon>Oxalobacteraceae</taxon>
        <taxon>Undibacterium</taxon>
    </lineage>
</organism>
<evidence type="ECO:0000313" key="1">
    <source>
        <dbReference type="EMBL" id="MBC3830973.1"/>
    </source>
</evidence>
<reference evidence="1 2" key="1">
    <citation type="submission" date="2020-08" db="EMBL/GenBank/DDBJ databases">
        <title>Novel species isolated from subtropical streams in China.</title>
        <authorList>
            <person name="Lu H."/>
        </authorList>
    </citation>
    <scope>NUCLEOTIDE SEQUENCE [LARGE SCALE GENOMIC DNA]</scope>
    <source>
        <strain evidence="1 2">KCTC 52442</strain>
    </source>
</reference>
<accession>A0ABR6XNW0</accession>
<keyword evidence="2" id="KW-1185">Reference proteome</keyword>
<dbReference type="Proteomes" id="UP000643610">
    <property type="component" value="Unassembled WGS sequence"/>
</dbReference>
<protein>
    <recommendedName>
        <fullName evidence="3">LysR family transcriptional regulator</fullName>
    </recommendedName>
</protein>
<comment type="caution">
    <text evidence="1">The sequence shown here is derived from an EMBL/GenBank/DDBJ whole genome shotgun (WGS) entry which is preliminary data.</text>
</comment>
<name>A0ABR6XNW0_9BURK</name>
<dbReference type="EMBL" id="JACOFU010000002">
    <property type="protein sequence ID" value="MBC3830973.1"/>
    <property type="molecule type" value="Genomic_DNA"/>
</dbReference>
<gene>
    <name evidence="1" type="ORF">H8K33_05600</name>
</gene>
<evidence type="ECO:0000313" key="2">
    <source>
        <dbReference type="Proteomes" id="UP000643610"/>
    </source>
</evidence>